<dbReference type="RefSeq" id="WP_046969124.1">
    <property type="nucleotide sequence ID" value="NZ_CP017480.1"/>
</dbReference>
<dbReference type="Proteomes" id="UP000182987">
    <property type="component" value="Chromosome"/>
</dbReference>
<evidence type="ECO:0000313" key="2">
    <source>
        <dbReference type="Proteomes" id="UP000182987"/>
    </source>
</evidence>
<accession>A0A0G9H4M6</accession>
<organism evidence="1 2">
    <name type="scientific">Luteibacter rhizovicinus DSM 16549</name>
    <dbReference type="NCBI Taxonomy" id="1440763"/>
    <lineage>
        <taxon>Bacteria</taxon>
        <taxon>Pseudomonadati</taxon>
        <taxon>Pseudomonadota</taxon>
        <taxon>Gammaproteobacteria</taxon>
        <taxon>Lysobacterales</taxon>
        <taxon>Rhodanobacteraceae</taxon>
        <taxon>Luteibacter</taxon>
    </lineage>
</organism>
<dbReference type="KEGG" id="lrz:BJI69_14510"/>
<name>A0A0G9H4M6_9GAMM</name>
<sequence length="97" mass="10212">MEDTTYLLGKLAALESALDAAFATHPDPSALIAALAEAMCRYTPACRPQDESSFAEGWMAVVTPLLTDQACCQASAVFAGIAVPGDTVISARKRKIH</sequence>
<gene>
    <name evidence="1" type="ORF">BJI69_14510</name>
</gene>
<evidence type="ECO:0000313" key="1">
    <source>
        <dbReference type="EMBL" id="APG04985.1"/>
    </source>
</evidence>
<dbReference type="EMBL" id="CP017480">
    <property type="protein sequence ID" value="APG04985.1"/>
    <property type="molecule type" value="Genomic_DNA"/>
</dbReference>
<protein>
    <submittedName>
        <fullName evidence="1">Uncharacterized protein</fullName>
    </submittedName>
</protein>
<dbReference type="AlphaFoldDB" id="A0A0G9H4M6"/>
<keyword evidence="2" id="KW-1185">Reference proteome</keyword>
<dbReference type="PATRIC" id="fig|1440763.5.peg.3715"/>
<proteinExistence type="predicted"/>
<reference evidence="2" key="1">
    <citation type="submission" date="2016-09" db="EMBL/GenBank/DDBJ databases">
        <authorList>
            <person name="Lysoe E."/>
        </authorList>
    </citation>
    <scope>NUCLEOTIDE SEQUENCE [LARGE SCALE GENOMIC DNA]</scope>
    <source>
        <strain evidence="2">LJ96T</strain>
    </source>
</reference>
<dbReference type="OrthoDB" id="5957811at2"/>